<evidence type="ECO:0000313" key="1">
    <source>
        <dbReference type="EMBL" id="QJB04878.1"/>
    </source>
</evidence>
<dbReference type="SUPFAM" id="SSF53335">
    <property type="entry name" value="S-adenosyl-L-methionine-dependent methyltransferases"/>
    <property type="match status" value="1"/>
</dbReference>
<keyword evidence="1" id="KW-0808">Transferase</keyword>
<sequence>MEDLMTGNPLGVNHVLGLNETGGPLEPWLVRGAIGKIERHLGRLAGRAAALEFGSGSGSYWLCQRCQSVVSVEHNRQWADRVTELLAGVRLAERHRMVVAALGPEYERAVAQIEPESLDLVLVDGRRRVRCVKSSAGLVRAGGLLVLDNSERHYYGAAHELLAGWPAESFRNSLWQTTVWRRPG</sequence>
<dbReference type="EMBL" id="MT143891">
    <property type="protein sequence ID" value="QJB04878.1"/>
    <property type="molecule type" value="Genomic_DNA"/>
</dbReference>
<keyword evidence="1" id="KW-0489">Methyltransferase</keyword>
<accession>A0A6M3MCG5</accession>
<gene>
    <name evidence="1" type="ORF">MM171B00165_0054</name>
</gene>
<dbReference type="AlphaFoldDB" id="A0A6M3MCG5"/>
<protein>
    <submittedName>
        <fullName evidence="1">Putative methyltransferase</fullName>
    </submittedName>
</protein>
<dbReference type="GO" id="GO:0008168">
    <property type="term" value="F:methyltransferase activity"/>
    <property type="evidence" value="ECO:0007669"/>
    <property type="project" value="UniProtKB-KW"/>
</dbReference>
<dbReference type="Gene3D" id="3.40.50.150">
    <property type="entry name" value="Vaccinia Virus protein VP39"/>
    <property type="match status" value="1"/>
</dbReference>
<reference evidence="1" key="1">
    <citation type="submission" date="2020-03" db="EMBL/GenBank/DDBJ databases">
        <title>The deep terrestrial virosphere.</title>
        <authorList>
            <person name="Holmfeldt K."/>
            <person name="Nilsson E."/>
            <person name="Simone D."/>
            <person name="Lopez-Fernandez M."/>
            <person name="Wu X."/>
            <person name="de Brujin I."/>
            <person name="Lundin D."/>
            <person name="Andersson A."/>
            <person name="Bertilsson S."/>
            <person name="Dopson M."/>
        </authorList>
    </citation>
    <scope>NUCLEOTIDE SEQUENCE</scope>
    <source>
        <strain evidence="1">MM171B00165</strain>
    </source>
</reference>
<dbReference type="InterPro" id="IPR029063">
    <property type="entry name" value="SAM-dependent_MTases_sf"/>
</dbReference>
<dbReference type="GO" id="GO:0032259">
    <property type="term" value="P:methylation"/>
    <property type="evidence" value="ECO:0007669"/>
    <property type="project" value="UniProtKB-KW"/>
</dbReference>
<organism evidence="1">
    <name type="scientific">viral metagenome</name>
    <dbReference type="NCBI Taxonomy" id="1070528"/>
    <lineage>
        <taxon>unclassified sequences</taxon>
        <taxon>metagenomes</taxon>
        <taxon>organismal metagenomes</taxon>
    </lineage>
</organism>
<name>A0A6M3MCG5_9ZZZZ</name>
<proteinExistence type="predicted"/>